<feature type="transmembrane region" description="Helical" evidence="15">
    <location>
        <begin position="155"/>
        <end position="175"/>
    </location>
</feature>
<comment type="subcellular location">
    <subcellularLocation>
        <location evidence="1">Membrane</location>
        <topology evidence="1">Multi-pass membrane protein</topology>
    </subcellularLocation>
</comment>
<evidence type="ECO:0000256" key="8">
    <source>
        <dbReference type="ARBA" id="ARBA00044648"/>
    </source>
</evidence>
<organism evidence="17 18">
    <name type="scientific">Cyclotella atomus</name>
    <dbReference type="NCBI Taxonomy" id="382360"/>
    <lineage>
        <taxon>Eukaryota</taxon>
        <taxon>Sar</taxon>
        <taxon>Stramenopiles</taxon>
        <taxon>Ochrophyta</taxon>
        <taxon>Bacillariophyta</taxon>
        <taxon>Coscinodiscophyceae</taxon>
        <taxon>Thalassiosirophycidae</taxon>
        <taxon>Stephanodiscales</taxon>
        <taxon>Stephanodiscaceae</taxon>
        <taxon>Cyclotella</taxon>
    </lineage>
</organism>
<dbReference type="PANTHER" id="PTHR23503:SF8">
    <property type="entry name" value="FACILITATED GLUCOSE TRANSPORTER PROTEIN 1"/>
    <property type="match status" value="1"/>
</dbReference>
<keyword evidence="5 15" id="KW-1133">Transmembrane helix</keyword>
<dbReference type="Gene3D" id="1.20.1250.20">
    <property type="entry name" value="MFS general substrate transporter like domains"/>
    <property type="match status" value="1"/>
</dbReference>
<keyword evidence="6 15" id="KW-0472">Membrane</keyword>
<evidence type="ECO:0000256" key="15">
    <source>
        <dbReference type="SAM" id="Phobius"/>
    </source>
</evidence>
<evidence type="ECO:0000259" key="16">
    <source>
        <dbReference type="PROSITE" id="PS50850"/>
    </source>
</evidence>
<feature type="transmembrane region" description="Helical" evidence="15">
    <location>
        <begin position="517"/>
        <end position="535"/>
    </location>
</feature>
<dbReference type="InterPro" id="IPR005828">
    <property type="entry name" value="MFS_sugar_transport-like"/>
</dbReference>
<evidence type="ECO:0000256" key="12">
    <source>
        <dbReference type="ARBA" id="ARBA00044710"/>
    </source>
</evidence>
<dbReference type="Pfam" id="PF00083">
    <property type="entry name" value="Sugar_tr"/>
    <property type="match status" value="1"/>
</dbReference>
<dbReference type="PRINTS" id="PR00171">
    <property type="entry name" value="SUGRTRNSPORT"/>
</dbReference>
<feature type="transmembrane region" description="Helical" evidence="15">
    <location>
        <begin position="118"/>
        <end position="143"/>
    </location>
</feature>
<feature type="transmembrane region" description="Helical" evidence="15">
    <location>
        <begin position="394"/>
        <end position="416"/>
    </location>
</feature>
<accession>A0ABD3Q1T8</accession>
<keyword evidence="4 15" id="KW-0812">Transmembrane</keyword>
<feature type="transmembrane region" description="Helical" evidence="15">
    <location>
        <begin position="453"/>
        <end position="474"/>
    </location>
</feature>
<feature type="domain" description="Major facilitator superfamily (MFS) profile" evidence="16">
    <location>
        <begin position="114"/>
        <end position="540"/>
    </location>
</feature>
<evidence type="ECO:0000313" key="18">
    <source>
        <dbReference type="Proteomes" id="UP001530400"/>
    </source>
</evidence>
<evidence type="ECO:0000256" key="10">
    <source>
        <dbReference type="ARBA" id="ARBA00044662"/>
    </source>
</evidence>
<dbReference type="PROSITE" id="PS50850">
    <property type="entry name" value="MFS"/>
    <property type="match status" value="1"/>
</dbReference>
<comment type="catalytic activity">
    <reaction evidence="8">
        <text>D-glucose(out) = D-glucose(in)</text>
        <dbReference type="Rhea" id="RHEA:60376"/>
        <dbReference type="ChEBI" id="CHEBI:4167"/>
    </reaction>
    <physiologicalReaction direction="left-to-right" evidence="8">
        <dbReference type="Rhea" id="RHEA:60377"/>
    </physiologicalReaction>
</comment>
<comment type="catalytic activity">
    <reaction evidence="11">
        <text>D-glucosamine(out) = D-glucosamine(in)</text>
        <dbReference type="Rhea" id="RHEA:78423"/>
        <dbReference type="ChEBI" id="CHEBI:58723"/>
    </reaction>
    <physiologicalReaction direction="left-to-right" evidence="11">
        <dbReference type="Rhea" id="RHEA:78424"/>
    </physiologicalReaction>
</comment>
<comment type="catalytic activity">
    <reaction evidence="9">
        <text>D-xylose(out) = D-xylose(in)</text>
        <dbReference type="Rhea" id="RHEA:78427"/>
        <dbReference type="ChEBI" id="CHEBI:53455"/>
    </reaction>
    <physiologicalReaction direction="left-to-right" evidence="9">
        <dbReference type="Rhea" id="RHEA:78428"/>
    </physiologicalReaction>
</comment>
<keyword evidence="3 14" id="KW-0813">Transport</keyword>
<evidence type="ECO:0000256" key="7">
    <source>
        <dbReference type="ARBA" id="ARBA00044637"/>
    </source>
</evidence>
<protein>
    <recommendedName>
        <fullName evidence="13">Hexose transporter 1</fullName>
    </recommendedName>
</protein>
<feature type="transmembrane region" description="Helical" evidence="15">
    <location>
        <begin position="210"/>
        <end position="230"/>
    </location>
</feature>
<feature type="transmembrane region" description="Helical" evidence="15">
    <location>
        <begin position="423"/>
        <end position="447"/>
    </location>
</feature>
<evidence type="ECO:0000256" key="2">
    <source>
        <dbReference type="ARBA" id="ARBA00011738"/>
    </source>
</evidence>
<dbReference type="Proteomes" id="UP001530400">
    <property type="component" value="Unassembled WGS sequence"/>
</dbReference>
<evidence type="ECO:0000256" key="13">
    <source>
        <dbReference type="ARBA" id="ARBA00044780"/>
    </source>
</evidence>
<comment type="caution">
    <text evidence="17">The sequence shown here is derived from an EMBL/GenBank/DDBJ whole genome shotgun (WGS) entry which is preliminary data.</text>
</comment>
<evidence type="ECO:0000256" key="3">
    <source>
        <dbReference type="ARBA" id="ARBA00022448"/>
    </source>
</evidence>
<evidence type="ECO:0000256" key="4">
    <source>
        <dbReference type="ARBA" id="ARBA00022692"/>
    </source>
</evidence>
<comment type="similarity">
    <text evidence="14">Belongs to the major facilitator superfamily. Sugar transporter (TC 2.A.1.1) family.</text>
</comment>
<dbReference type="InterPro" id="IPR005829">
    <property type="entry name" value="Sugar_transporter_CS"/>
</dbReference>
<proteinExistence type="inferred from homology"/>
<dbReference type="AlphaFoldDB" id="A0ABD3Q1T8"/>
<gene>
    <name evidence="17" type="ORF">ACHAWO_006059</name>
</gene>
<evidence type="ECO:0000256" key="1">
    <source>
        <dbReference type="ARBA" id="ARBA00004141"/>
    </source>
</evidence>
<comment type="catalytic activity">
    <reaction evidence="12">
        <text>D-fructose(out) = D-fructose(in)</text>
        <dbReference type="Rhea" id="RHEA:60372"/>
        <dbReference type="ChEBI" id="CHEBI:37721"/>
    </reaction>
    <physiologicalReaction direction="left-to-right" evidence="12">
        <dbReference type="Rhea" id="RHEA:60373"/>
    </physiologicalReaction>
</comment>
<dbReference type="InterPro" id="IPR045263">
    <property type="entry name" value="GLUT"/>
</dbReference>
<dbReference type="SUPFAM" id="SSF103473">
    <property type="entry name" value="MFS general substrate transporter"/>
    <property type="match status" value="1"/>
</dbReference>
<sequence>MANNNYSSDLNNEDQYLLSHMVYQSSQPASNSMDDPYLTPMQLGRLELYELIPFTSIFGMHLNSKNLSRAFVEYAADVQNSERSYMTNEMSSAEMDAQKKDAQYLLAELDAVMMTKPLVIAVLVAGMSQFLIGYNTGVINASYDVMFTNHSTFQWGLVVGVFALGGFLGACFAANVDTRGGAKSLTIASTLFLSGSLIQRSAFMILRFSIGRFVIGVASGLSSVLLPLYLGELAPPTLRGTLGSFTQFSFVAGILMSYLVAIPFGNAKSRDNNLFDLSVAISILQLLASLFLTDSPIWLLKNDPNSEHTQRAIKQIRGLRYGHEVDVETNLMIHASHIQCCSNAGDTLRKIVQDNKTRKLLICSLFLQVAQQFSGINAVFCYSSMIFDGLNVNALLSTSAVGGVNAVATYLALLVMENRNRKTLLLCSAGGMLVSSVSLALCMLGYLSKMLSVCFVVCYVASYAVGLGPIPWLIMVEMFEAKYVNNAMSASTQVNWVCNFAVTFSFPHILAKLGPYSFVPFIVFLLISMAFVLCLPETKGATPEELRVQIVRSLSSMFALSDDSTNGDYASSVGNLDLEWRRAMDDLRRQEAEEMICGTYNYGFQPIKHKEEEGLRHEVDGDLSDWKTRITGGLDI</sequence>
<evidence type="ECO:0000256" key="5">
    <source>
        <dbReference type="ARBA" id="ARBA00022989"/>
    </source>
</evidence>
<comment type="subunit">
    <text evidence="2">Homodimer.</text>
</comment>
<comment type="catalytic activity">
    <reaction evidence="7">
        <text>D-galactose(in) = D-galactose(out)</text>
        <dbReference type="Rhea" id="RHEA:34915"/>
        <dbReference type="ChEBI" id="CHEBI:4139"/>
    </reaction>
    <physiologicalReaction direction="right-to-left" evidence="7">
        <dbReference type="Rhea" id="RHEA:34917"/>
    </physiologicalReaction>
</comment>
<dbReference type="InterPro" id="IPR020846">
    <property type="entry name" value="MFS_dom"/>
</dbReference>
<reference evidence="17 18" key="1">
    <citation type="submission" date="2024-10" db="EMBL/GenBank/DDBJ databases">
        <title>Updated reference genomes for cyclostephanoid diatoms.</title>
        <authorList>
            <person name="Roberts W.R."/>
            <person name="Alverson A.J."/>
        </authorList>
    </citation>
    <scope>NUCLEOTIDE SEQUENCE [LARGE SCALE GENOMIC DNA]</scope>
    <source>
        <strain evidence="17 18">AJA010-31</strain>
    </source>
</reference>
<dbReference type="PROSITE" id="PS00217">
    <property type="entry name" value="SUGAR_TRANSPORT_2"/>
    <property type="match status" value="1"/>
</dbReference>
<feature type="transmembrane region" description="Helical" evidence="15">
    <location>
        <begin position="242"/>
        <end position="262"/>
    </location>
</feature>
<dbReference type="PANTHER" id="PTHR23503">
    <property type="entry name" value="SOLUTE CARRIER FAMILY 2"/>
    <property type="match status" value="1"/>
</dbReference>
<dbReference type="EMBL" id="JALLPJ020000432">
    <property type="protein sequence ID" value="KAL3792240.1"/>
    <property type="molecule type" value="Genomic_DNA"/>
</dbReference>
<dbReference type="NCBIfam" id="TIGR00879">
    <property type="entry name" value="SP"/>
    <property type="match status" value="1"/>
</dbReference>
<keyword evidence="18" id="KW-1185">Reference proteome</keyword>
<dbReference type="InterPro" id="IPR036259">
    <property type="entry name" value="MFS_trans_sf"/>
</dbReference>
<evidence type="ECO:0000256" key="6">
    <source>
        <dbReference type="ARBA" id="ARBA00023136"/>
    </source>
</evidence>
<dbReference type="GO" id="GO:0016020">
    <property type="term" value="C:membrane"/>
    <property type="evidence" value="ECO:0007669"/>
    <property type="project" value="UniProtKB-SubCell"/>
</dbReference>
<evidence type="ECO:0000256" key="9">
    <source>
        <dbReference type="ARBA" id="ARBA00044656"/>
    </source>
</evidence>
<evidence type="ECO:0000256" key="11">
    <source>
        <dbReference type="ARBA" id="ARBA00044668"/>
    </source>
</evidence>
<dbReference type="InterPro" id="IPR003663">
    <property type="entry name" value="Sugar/inositol_transpt"/>
</dbReference>
<name>A0ABD3Q1T8_9STRA</name>
<comment type="catalytic activity">
    <reaction evidence="10">
        <text>D-mannose(out) = D-mannose(in)</text>
        <dbReference type="Rhea" id="RHEA:78391"/>
        <dbReference type="ChEBI" id="CHEBI:4208"/>
    </reaction>
    <physiologicalReaction direction="left-to-right" evidence="10">
        <dbReference type="Rhea" id="RHEA:78392"/>
    </physiologicalReaction>
</comment>
<evidence type="ECO:0000313" key="17">
    <source>
        <dbReference type="EMBL" id="KAL3792240.1"/>
    </source>
</evidence>
<evidence type="ECO:0000256" key="14">
    <source>
        <dbReference type="RuleBase" id="RU003346"/>
    </source>
</evidence>